<feature type="compositionally biased region" description="Basic and acidic residues" evidence="1">
    <location>
        <begin position="137"/>
        <end position="153"/>
    </location>
</feature>
<name>A0A6A6H0W0_VIRVR</name>
<accession>A0A6A6H0W0</accession>
<dbReference type="EMBL" id="ML991823">
    <property type="protein sequence ID" value="KAF2231716.1"/>
    <property type="molecule type" value="Genomic_DNA"/>
</dbReference>
<feature type="region of interest" description="Disordered" evidence="1">
    <location>
        <begin position="1"/>
        <end position="51"/>
    </location>
</feature>
<feature type="compositionally biased region" description="Low complexity" evidence="1">
    <location>
        <begin position="29"/>
        <end position="41"/>
    </location>
</feature>
<feature type="compositionally biased region" description="Basic residues" evidence="1">
    <location>
        <begin position="167"/>
        <end position="176"/>
    </location>
</feature>
<gene>
    <name evidence="2" type="ORF">EV356DRAFT_506546</name>
</gene>
<dbReference type="Proteomes" id="UP000800092">
    <property type="component" value="Unassembled WGS sequence"/>
</dbReference>
<reference evidence="2" key="1">
    <citation type="journal article" date="2020" name="Stud. Mycol.">
        <title>101 Dothideomycetes genomes: a test case for predicting lifestyles and emergence of pathogens.</title>
        <authorList>
            <person name="Haridas S."/>
            <person name="Albert R."/>
            <person name="Binder M."/>
            <person name="Bloem J."/>
            <person name="Labutti K."/>
            <person name="Salamov A."/>
            <person name="Andreopoulos B."/>
            <person name="Baker S."/>
            <person name="Barry K."/>
            <person name="Bills G."/>
            <person name="Bluhm B."/>
            <person name="Cannon C."/>
            <person name="Castanera R."/>
            <person name="Culley D."/>
            <person name="Daum C."/>
            <person name="Ezra D."/>
            <person name="Gonzalez J."/>
            <person name="Henrissat B."/>
            <person name="Kuo A."/>
            <person name="Liang C."/>
            <person name="Lipzen A."/>
            <person name="Lutzoni F."/>
            <person name="Magnuson J."/>
            <person name="Mondo S."/>
            <person name="Nolan M."/>
            <person name="Ohm R."/>
            <person name="Pangilinan J."/>
            <person name="Park H.-J."/>
            <person name="Ramirez L."/>
            <person name="Alfaro M."/>
            <person name="Sun H."/>
            <person name="Tritt A."/>
            <person name="Yoshinaga Y."/>
            <person name="Zwiers L.-H."/>
            <person name="Turgeon B."/>
            <person name="Goodwin S."/>
            <person name="Spatafora J."/>
            <person name="Crous P."/>
            <person name="Grigoriev I."/>
        </authorList>
    </citation>
    <scope>NUCLEOTIDE SEQUENCE</scope>
    <source>
        <strain evidence="2">Tuck. ex Michener</strain>
    </source>
</reference>
<evidence type="ECO:0000256" key="1">
    <source>
        <dbReference type="SAM" id="MobiDB-lite"/>
    </source>
</evidence>
<protein>
    <submittedName>
        <fullName evidence="2">Uncharacterized protein</fullName>
    </submittedName>
</protein>
<feature type="region of interest" description="Disordered" evidence="1">
    <location>
        <begin position="128"/>
        <end position="176"/>
    </location>
</feature>
<organism evidence="2 3">
    <name type="scientific">Viridothelium virens</name>
    <name type="common">Speckled blister lichen</name>
    <name type="synonym">Trypethelium virens</name>
    <dbReference type="NCBI Taxonomy" id="1048519"/>
    <lineage>
        <taxon>Eukaryota</taxon>
        <taxon>Fungi</taxon>
        <taxon>Dikarya</taxon>
        <taxon>Ascomycota</taxon>
        <taxon>Pezizomycotina</taxon>
        <taxon>Dothideomycetes</taxon>
        <taxon>Dothideomycetes incertae sedis</taxon>
        <taxon>Trypetheliales</taxon>
        <taxon>Trypetheliaceae</taxon>
        <taxon>Viridothelium</taxon>
    </lineage>
</organism>
<sequence>MDVSKKTPSRTSLVSTEPLLTLPQAHPQSAAATIATSPPTHTTRHPPPFHEFYTPRARDFGSDTASVAPSTASTVLPAYSTVARYGRFKSEDVYLAALREFAEEKKYMEPTRDLKGREVSVLGFYGDKSMNEIAGPRQERKENRAQCDNEQGRRKSSLTGLGLRERIRGRKGSGAV</sequence>
<dbReference type="AlphaFoldDB" id="A0A6A6H0W0"/>
<dbReference type="OrthoDB" id="5381976at2759"/>
<evidence type="ECO:0000313" key="3">
    <source>
        <dbReference type="Proteomes" id="UP000800092"/>
    </source>
</evidence>
<proteinExistence type="predicted"/>
<keyword evidence="3" id="KW-1185">Reference proteome</keyword>
<evidence type="ECO:0000313" key="2">
    <source>
        <dbReference type="EMBL" id="KAF2231716.1"/>
    </source>
</evidence>